<dbReference type="CDD" id="cd07971">
    <property type="entry name" value="OBF_DNA_ligase_LigD"/>
    <property type="match status" value="1"/>
</dbReference>
<dbReference type="GO" id="GO:0003887">
    <property type="term" value="F:DNA-directed DNA polymerase activity"/>
    <property type="evidence" value="ECO:0007669"/>
    <property type="project" value="UniProtKB-KW"/>
</dbReference>
<keyword evidence="18" id="KW-0511">Multifunctional enzyme</keyword>
<comment type="similarity">
    <text evidence="22">In the N-terminal section; belongs to the LigD polymerase family.</text>
</comment>
<dbReference type="EC" id="6.5.1.1" evidence="2"/>
<dbReference type="InterPro" id="IPR052171">
    <property type="entry name" value="NHEJ_LigD"/>
</dbReference>
<keyword evidence="3 24" id="KW-0436">Ligase</keyword>
<dbReference type="GO" id="GO:0046872">
    <property type="term" value="F:metal ion binding"/>
    <property type="evidence" value="ECO:0007669"/>
    <property type="project" value="UniProtKB-KW"/>
</dbReference>
<keyword evidence="17" id="KW-0464">Manganese</keyword>
<keyword evidence="11" id="KW-0269">Exonuclease</keyword>
<dbReference type="InterPro" id="IPR014144">
    <property type="entry name" value="LigD_PE_domain"/>
</dbReference>
<evidence type="ECO:0000256" key="16">
    <source>
        <dbReference type="ARBA" id="ARBA00023204"/>
    </source>
</evidence>
<evidence type="ECO:0000256" key="19">
    <source>
        <dbReference type="ARBA" id="ARBA00029943"/>
    </source>
</evidence>
<dbReference type="Pfam" id="PF01068">
    <property type="entry name" value="DNA_ligase_A_M"/>
    <property type="match status" value="1"/>
</dbReference>
<dbReference type="GO" id="GO:0005524">
    <property type="term" value="F:ATP binding"/>
    <property type="evidence" value="ECO:0007669"/>
    <property type="project" value="UniProtKB-KW"/>
</dbReference>
<evidence type="ECO:0000313" key="24">
    <source>
        <dbReference type="EMBL" id="AEF42613.1"/>
    </source>
</evidence>
<feature type="domain" description="ATP-dependent DNA ligase family profile" evidence="23">
    <location>
        <begin position="544"/>
        <end position="667"/>
    </location>
</feature>
<dbReference type="Pfam" id="PF13298">
    <property type="entry name" value="LigD_N"/>
    <property type="match status" value="1"/>
</dbReference>
<dbReference type="InterPro" id="IPR012340">
    <property type="entry name" value="NA-bd_OB-fold"/>
</dbReference>
<dbReference type="KEGG" id="asd:AS9A_4180"/>
<keyword evidence="15" id="KW-0233">DNA recombination</keyword>
<dbReference type="PANTHER" id="PTHR42705">
    <property type="entry name" value="BIFUNCTIONAL NON-HOMOLOGOUS END JOINING PROTEIN LIGD"/>
    <property type="match status" value="1"/>
</dbReference>
<dbReference type="PROSITE" id="PS50160">
    <property type="entry name" value="DNA_LIGASE_A3"/>
    <property type="match status" value="1"/>
</dbReference>
<dbReference type="InterPro" id="IPR014146">
    <property type="entry name" value="LigD_ligase_dom"/>
</dbReference>
<keyword evidence="25" id="KW-1185">Reference proteome</keyword>
<evidence type="ECO:0000256" key="18">
    <source>
        <dbReference type="ARBA" id="ARBA00023268"/>
    </source>
</evidence>
<dbReference type="Gene3D" id="3.90.920.10">
    <property type="entry name" value="DNA primase, PRIM domain"/>
    <property type="match status" value="1"/>
</dbReference>
<evidence type="ECO:0000256" key="7">
    <source>
        <dbReference type="ARBA" id="ARBA00022723"/>
    </source>
</evidence>
<dbReference type="Gene3D" id="2.40.50.140">
    <property type="entry name" value="Nucleic acid-binding proteins"/>
    <property type="match status" value="1"/>
</dbReference>
<evidence type="ECO:0000256" key="22">
    <source>
        <dbReference type="ARBA" id="ARBA00049990"/>
    </source>
</evidence>
<keyword evidence="4" id="KW-0808">Transferase</keyword>
<dbReference type="Proteomes" id="UP000009235">
    <property type="component" value="Chromosome"/>
</dbReference>
<dbReference type="OrthoDB" id="9802472at2"/>
<evidence type="ECO:0000256" key="8">
    <source>
        <dbReference type="ARBA" id="ARBA00022741"/>
    </source>
</evidence>
<evidence type="ECO:0000256" key="9">
    <source>
        <dbReference type="ARBA" id="ARBA00022763"/>
    </source>
</evidence>
<evidence type="ECO:0000256" key="4">
    <source>
        <dbReference type="ARBA" id="ARBA00022679"/>
    </source>
</evidence>
<dbReference type="InterPro" id="IPR012309">
    <property type="entry name" value="DNA_ligase_ATP-dep_C"/>
</dbReference>
<dbReference type="RefSeq" id="WP_013808962.1">
    <property type="nucleotide sequence ID" value="NC_015564.1"/>
</dbReference>
<dbReference type="GO" id="GO:0006310">
    <property type="term" value="P:DNA recombination"/>
    <property type="evidence" value="ECO:0007669"/>
    <property type="project" value="UniProtKB-KW"/>
</dbReference>
<dbReference type="InterPro" id="IPR033649">
    <property type="entry name" value="MtLigD_Pol-like"/>
</dbReference>
<comment type="catalytic activity">
    <reaction evidence="20">
        <text>ATP + (deoxyribonucleotide)n-3'-hydroxyl + 5'-phospho-(deoxyribonucleotide)m = (deoxyribonucleotide)n+m + AMP + diphosphate.</text>
        <dbReference type="EC" id="6.5.1.1"/>
    </reaction>
</comment>
<evidence type="ECO:0000256" key="21">
    <source>
        <dbReference type="ARBA" id="ARBA00049981"/>
    </source>
</evidence>
<comment type="similarity">
    <text evidence="21">In the C-terminal section; belongs to the ATP-dependent DNA ligase family.</text>
</comment>
<proteinExistence type="inferred from homology"/>
<protein>
    <recommendedName>
        <fullName evidence="2">DNA ligase (ATP)</fullName>
        <ecNumber evidence="2">6.5.1.1</ecNumber>
    </recommendedName>
    <alternativeName>
        <fullName evidence="19">NHEJ DNA polymerase</fullName>
    </alternativeName>
</protein>
<dbReference type="Pfam" id="PF21686">
    <property type="entry name" value="LigD_Prim-Pol"/>
    <property type="match status" value="1"/>
</dbReference>
<keyword evidence="10" id="KW-0378">Hydrolase</keyword>
<evidence type="ECO:0000256" key="5">
    <source>
        <dbReference type="ARBA" id="ARBA00022695"/>
    </source>
</evidence>
<organism evidence="24 25">
    <name type="scientific">Hoyosella subflava (strain DSM 45089 / JCM 17490 / NBRC 109087 / DQS3-9A1)</name>
    <name type="common">Amycolicicoccus subflavus</name>
    <dbReference type="NCBI Taxonomy" id="443218"/>
    <lineage>
        <taxon>Bacteria</taxon>
        <taxon>Bacillati</taxon>
        <taxon>Actinomycetota</taxon>
        <taxon>Actinomycetes</taxon>
        <taxon>Mycobacteriales</taxon>
        <taxon>Hoyosellaceae</taxon>
        <taxon>Hoyosella</taxon>
    </lineage>
</organism>
<dbReference type="Gene3D" id="3.30.1490.70">
    <property type="match status" value="1"/>
</dbReference>
<dbReference type="STRING" id="443218.AS9A_4180"/>
<dbReference type="PANTHER" id="PTHR42705:SF2">
    <property type="entry name" value="BIFUNCTIONAL NON-HOMOLOGOUS END JOINING PROTEIN LIGD"/>
    <property type="match status" value="1"/>
</dbReference>
<accession>F6EK72</accession>
<dbReference type="NCBIfam" id="NF007210">
    <property type="entry name" value="PRK09632.1"/>
    <property type="match status" value="1"/>
</dbReference>
<evidence type="ECO:0000256" key="11">
    <source>
        <dbReference type="ARBA" id="ARBA00022839"/>
    </source>
</evidence>
<evidence type="ECO:0000256" key="3">
    <source>
        <dbReference type="ARBA" id="ARBA00022598"/>
    </source>
</evidence>
<dbReference type="GO" id="GO:0006281">
    <property type="term" value="P:DNA repair"/>
    <property type="evidence" value="ECO:0007669"/>
    <property type="project" value="UniProtKB-KW"/>
</dbReference>
<keyword evidence="14" id="KW-0238">DNA-binding</keyword>
<dbReference type="Gene3D" id="3.30.470.30">
    <property type="entry name" value="DNA ligase/mRNA capping enzyme"/>
    <property type="match status" value="1"/>
</dbReference>
<dbReference type="eggNOG" id="COG3285">
    <property type="taxonomic scope" value="Bacteria"/>
</dbReference>
<evidence type="ECO:0000256" key="6">
    <source>
        <dbReference type="ARBA" id="ARBA00022722"/>
    </source>
</evidence>
<dbReference type="InterPro" id="IPR014145">
    <property type="entry name" value="LigD_pol_dom"/>
</dbReference>
<keyword evidence="16" id="KW-0234">DNA repair</keyword>
<dbReference type="Pfam" id="PF04679">
    <property type="entry name" value="DNA_ligase_A_C"/>
    <property type="match status" value="1"/>
</dbReference>
<dbReference type="NCBIfam" id="TIGR02778">
    <property type="entry name" value="ligD_pol"/>
    <property type="match status" value="1"/>
</dbReference>
<evidence type="ECO:0000256" key="10">
    <source>
        <dbReference type="ARBA" id="ARBA00022801"/>
    </source>
</evidence>
<name>F6EK72_HOYSD</name>
<evidence type="ECO:0000256" key="15">
    <source>
        <dbReference type="ARBA" id="ARBA00023172"/>
    </source>
</evidence>
<keyword evidence="12" id="KW-0067">ATP-binding</keyword>
<evidence type="ECO:0000259" key="23">
    <source>
        <dbReference type="PROSITE" id="PS50160"/>
    </source>
</evidence>
<dbReference type="CDD" id="cd04863">
    <property type="entry name" value="MtLigD_Pol_like"/>
    <property type="match status" value="1"/>
</dbReference>
<evidence type="ECO:0000256" key="17">
    <source>
        <dbReference type="ARBA" id="ARBA00023211"/>
    </source>
</evidence>
<dbReference type="eggNOG" id="COG1793">
    <property type="taxonomic scope" value="Bacteria"/>
</dbReference>
<keyword evidence="9" id="KW-0227">DNA damage</keyword>
<dbReference type="GO" id="GO:0004527">
    <property type="term" value="F:exonuclease activity"/>
    <property type="evidence" value="ECO:0007669"/>
    <property type="project" value="UniProtKB-KW"/>
</dbReference>
<dbReference type="CDD" id="cd07906">
    <property type="entry name" value="Adenylation_DNA_ligase_LigD_LigC"/>
    <property type="match status" value="1"/>
</dbReference>
<dbReference type="GO" id="GO:0003677">
    <property type="term" value="F:DNA binding"/>
    <property type="evidence" value="ECO:0007669"/>
    <property type="project" value="UniProtKB-KW"/>
</dbReference>
<evidence type="ECO:0000256" key="2">
    <source>
        <dbReference type="ARBA" id="ARBA00012727"/>
    </source>
</evidence>
<evidence type="ECO:0000256" key="1">
    <source>
        <dbReference type="ARBA" id="ARBA00001936"/>
    </source>
</evidence>
<keyword evidence="8" id="KW-0547">Nucleotide-binding</keyword>
<evidence type="ECO:0000256" key="14">
    <source>
        <dbReference type="ARBA" id="ARBA00023125"/>
    </source>
</evidence>
<keyword evidence="13" id="KW-0239">DNA-directed DNA polymerase</keyword>
<keyword evidence="5" id="KW-0548">Nucleotidyltransferase</keyword>
<gene>
    <name evidence="24" type="primary">ligD</name>
    <name evidence="24" type="ordered locus">AS9A_4180</name>
</gene>
<dbReference type="SUPFAM" id="SSF56091">
    <property type="entry name" value="DNA ligase/mRNA capping enzyme, catalytic domain"/>
    <property type="match status" value="1"/>
</dbReference>
<dbReference type="SUPFAM" id="SSF50249">
    <property type="entry name" value="Nucleic acid-binding proteins"/>
    <property type="match status" value="1"/>
</dbReference>
<dbReference type="AlphaFoldDB" id="F6EK72"/>
<reference evidence="24 25" key="1">
    <citation type="journal article" date="2011" name="J. Bacteriol.">
        <title>Complete genome sequence of Amycolicicoccus subflavus DQS3-9A1T, an actinomycete isolated from crude oil-polluted soil.</title>
        <authorList>
            <person name="Cai M."/>
            <person name="Chen W.M."/>
            <person name="Nie Y."/>
            <person name="Chi C.Q."/>
            <person name="Wang Y.N."/>
            <person name="Tang Y.Q."/>
            <person name="Li G.Y."/>
            <person name="Wu X.L."/>
        </authorList>
    </citation>
    <scope>NUCLEOTIDE SEQUENCE [LARGE SCALE GENOMIC DNA]</scope>
    <source>
        <strain evidence="25">DSM 45089 / DQS3-9A1</strain>
    </source>
</reference>
<dbReference type="NCBIfam" id="TIGR02779">
    <property type="entry name" value="NHEJ_ligase_lig"/>
    <property type="match status" value="1"/>
</dbReference>
<sequence>MSKLVIDGYTVALTHLDKVLYPETGTTKGEIIAYYEAIASVMLPHIRDRPATRKRWPDGVTATPFFEKNIPFSAPDWIPRLPLEHKSRTVTYPLLNSTAALVWIGQQAALEVHVPQWIARSGKPGPANRIVFDLDPGPGTTLADCAVVAKRIREIFREIGLPVYPVTSGSKGLHLYVPLVDPVSSAQASRVAQSVAASLERALPELVTATMSKAARPGKIFVDWSQNSAAKTTIAPYSLRGQSHPYVAAPRSWEELDDPHIAHLTFSDVLRRVDEFGDLLSPERPRPSESGPDRLALYRAKRDRALTPEPVPEPSENLKENESEPLFVIQEHHARRLHYDFRLERDGVLVSWAVPKNIPDTPDVNHLAVQTEEHPMAYGSFAGEIPRGQYGAGEVKIWDRGTYTLEKWRDDEVIVELHGKRAQGRYALIKTGGKNWLMHKMKAPDANRRVRGIPRGLSPMLAKSASIKRLDAGEWAFEGKWDGYRAIAEISEGTVRLLSRSGIDVTRDYPQLRQLSEDLGGHEVVLDGELVGFGEEGVTSFARLREAPREATYLVFDVLYLDGTSLTRKPWSDRRKVLEAVAGLLRCASVPPLLTGSAEDAIAESVQRGWEGVIAKRRDSIYLPGQRGTAWLKHKNWRTQNVVVGGWKPGEGGHGGGIGALLVGVMRDGKLRYAGRVGTGWSEKQRAELLERLTLLVQEKSPFADWASEPESSETQLRDVVWVRPEMEGTVRFQEWTSARRLRHPVWMRS</sequence>
<dbReference type="InterPro" id="IPR012310">
    <property type="entry name" value="DNA_ligase_ATP-dep_cent"/>
</dbReference>
<evidence type="ECO:0000313" key="25">
    <source>
        <dbReference type="Proteomes" id="UP000009235"/>
    </source>
</evidence>
<evidence type="ECO:0000256" key="20">
    <source>
        <dbReference type="ARBA" id="ARBA00034003"/>
    </source>
</evidence>
<dbReference type="GO" id="GO:0003910">
    <property type="term" value="F:DNA ligase (ATP) activity"/>
    <property type="evidence" value="ECO:0007669"/>
    <property type="project" value="UniProtKB-EC"/>
</dbReference>
<keyword evidence="6" id="KW-0540">Nuclease</keyword>
<evidence type="ECO:0000256" key="12">
    <source>
        <dbReference type="ARBA" id="ARBA00022840"/>
    </source>
</evidence>
<evidence type="ECO:0000256" key="13">
    <source>
        <dbReference type="ARBA" id="ARBA00022932"/>
    </source>
</evidence>
<keyword evidence="7" id="KW-0479">Metal-binding</keyword>
<dbReference type="EMBL" id="CP002786">
    <property type="protein sequence ID" value="AEF42613.1"/>
    <property type="molecule type" value="Genomic_DNA"/>
</dbReference>
<dbReference type="NCBIfam" id="TIGR02777">
    <property type="entry name" value="LigD_PE_dom"/>
    <property type="match status" value="1"/>
</dbReference>
<comment type="cofactor">
    <cofactor evidence="1">
        <name>Mn(2+)</name>
        <dbReference type="ChEBI" id="CHEBI:29035"/>
    </cofactor>
</comment>
<dbReference type="HOGENOM" id="CLU_008325_2_1_11"/>